<evidence type="ECO:0000313" key="2">
    <source>
        <dbReference type="EMBL" id="KAF2192081.1"/>
    </source>
</evidence>
<dbReference type="AlphaFoldDB" id="A0A6A6ELA2"/>
<keyword evidence="1" id="KW-0732">Signal</keyword>
<feature type="chain" id="PRO_5025663089" description="Ecp2 effector protein domain-containing protein" evidence="1">
    <location>
        <begin position="18"/>
        <end position="239"/>
    </location>
</feature>
<dbReference type="OrthoDB" id="3928994at2759"/>
<name>A0A6A6ELA2_9PEZI</name>
<protein>
    <recommendedName>
        <fullName evidence="4">Ecp2 effector protein domain-containing protein</fullName>
    </recommendedName>
</protein>
<reference evidence="2" key="1">
    <citation type="journal article" date="2020" name="Stud. Mycol.">
        <title>101 Dothideomycetes genomes: a test case for predicting lifestyles and emergence of pathogens.</title>
        <authorList>
            <person name="Haridas S."/>
            <person name="Albert R."/>
            <person name="Binder M."/>
            <person name="Bloem J."/>
            <person name="Labutti K."/>
            <person name="Salamov A."/>
            <person name="Andreopoulos B."/>
            <person name="Baker S."/>
            <person name="Barry K."/>
            <person name="Bills G."/>
            <person name="Bluhm B."/>
            <person name="Cannon C."/>
            <person name="Castanera R."/>
            <person name="Culley D."/>
            <person name="Daum C."/>
            <person name="Ezra D."/>
            <person name="Gonzalez J."/>
            <person name="Henrissat B."/>
            <person name="Kuo A."/>
            <person name="Liang C."/>
            <person name="Lipzen A."/>
            <person name="Lutzoni F."/>
            <person name="Magnuson J."/>
            <person name="Mondo S."/>
            <person name="Nolan M."/>
            <person name="Ohm R."/>
            <person name="Pangilinan J."/>
            <person name="Park H.-J."/>
            <person name="Ramirez L."/>
            <person name="Alfaro M."/>
            <person name="Sun H."/>
            <person name="Tritt A."/>
            <person name="Yoshinaga Y."/>
            <person name="Zwiers L.-H."/>
            <person name="Turgeon B."/>
            <person name="Goodwin S."/>
            <person name="Spatafora J."/>
            <person name="Crous P."/>
            <person name="Grigoriev I."/>
        </authorList>
    </citation>
    <scope>NUCLEOTIDE SEQUENCE</scope>
    <source>
        <strain evidence="2">CBS 207.26</strain>
    </source>
</reference>
<gene>
    <name evidence="2" type="ORF">K469DRAFT_805519</name>
</gene>
<evidence type="ECO:0000256" key="1">
    <source>
        <dbReference type="SAM" id="SignalP"/>
    </source>
</evidence>
<sequence>MLFPILLASGLVASTNASPISNADLVSRAPKKVGRTDIYIGATAVMTGDQDPYWTYHQAYDLCGKSGCNEGGANKQYKVKAPISGGLNMQAGEGTITVSAEGAYSNVDQWDWKERNGLIEALSNAAKAAAKEKKVLIQHGPGCSAKQEFCNKEPKMTENTYWEAPSWMKAVILDEDGNHMGDMEISVDFKAERWDPLGIFSCDNAVGAVMTAMDAFERTSPYGAALGFIGDIVCKATSG</sequence>
<keyword evidence="3" id="KW-1185">Reference proteome</keyword>
<feature type="signal peptide" evidence="1">
    <location>
        <begin position="1"/>
        <end position="17"/>
    </location>
</feature>
<evidence type="ECO:0008006" key="4">
    <source>
        <dbReference type="Google" id="ProtNLM"/>
    </source>
</evidence>
<organism evidence="2 3">
    <name type="scientific">Zopfia rhizophila CBS 207.26</name>
    <dbReference type="NCBI Taxonomy" id="1314779"/>
    <lineage>
        <taxon>Eukaryota</taxon>
        <taxon>Fungi</taxon>
        <taxon>Dikarya</taxon>
        <taxon>Ascomycota</taxon>
        <taxon>Pezizomycotina</taxon>
        <taxon>Dothideomycetes</taxon>
        <taxon>Dothideomycetes incertae sedis</taxon>
        <taxon>Zopfiaceae</taxon>
        <taxon>Zopfia</taxon>
    </lineage>
</organism>
<evidence type="ECO:0000313" key="3">
    <source>
        <dbReference type="Proteomes" id="UP000800200"/>
    </source>
</evidence>
<dbReference type="EMBL" id="ML994616">
    <property type="protein sequence ID" value="KAF2192081.1"/>
    <property type="molecule type" value="Genomic_DNA"/>
</dbReference>
<proteinExistence type="predicted"/>
<dbReference type="Proteomes" id="UP000800200">
    <property type="component" value="Unassembled WGS sequence"/>
</dbReference>
<accession>A0A6A6ELA2</accession>